<evidence type="ECO:0000256" key="2">
    <source>
        <dbReference type="ARBA" id="ARBA00006403"/>
    </source>
</evidence>
<evidence type="ECO:0000256" key="1">
    <source>
        <dbReference type="ARBA" id="ARBA00004123"/>
    </source>
</evidence>
<evidence type="ECO:0000256" key="5">
    <source>
        <dbReference type="RuleBase" id="RU004020"/>
    </source>
</evidence>
<evidence type="ECO:0000256" key="6">
    <source>
        <dbReference type="SAM" id="Coils"/>
    </source>
</evidence>
<dbReference type="AlphaFoldDB" id="A0A9N9HPV6"/>
<dbReference type="InterPro" id="IPR036388">
    <property type="entry name" value="WH-like_DNA-bd_sf"/>
</dbReference>
<evidence type="ECO:0000313" key="10">
    <source>
        <dbReference type="Proteomes" id="UP000789759"/>
    </source>
</evidence>
<comment type="similarity">
    <text evidence="2 5">Belongs to the HSF family.</text>
</comment>
<proteinExistence type="inferred from homology"/>
<dbReference type="GO" id="GO:0005634">
    <property type="term" value="C:nucleus"/>
    <property type="evidence" value="ECO:0007669"/>
    <property type="project" value="UniProtKB-SubCell"/>
</dbReference>
<evidence type="ECO:0000256" key="7">
    <source>
        <dbReference type="SAM" id="MobiDB-lite"/>
    </source>
</evidence>
<protein>
    <submittedName>
        <fullName evidence="9">19679_t:CDS:1</fullName>
    </submittedName>
</protein>
<evidence type="ECO:0000313" key="9">
    <source>
        <dbReference type="EMBL" id="CAG8699865.1"/>
    </source>
</evidence>
<dbReference type="GO" id="GO:0003700">
    <property type="term" value="F:DNA-binding transcription factor activity"/>
    <property type="evidence" value="ECO:0007669"/>
    <property type="project" value="InterPro"/>
</dbReference>
<accession>A0A9N9HPV6</accession>
<dbReference type="PANTHER" id="PTHR10015">
    <property type="entry name" value="HEAT SHOCK TRANSCRIPTION FACTOR"/>
    <property type="match status" value="1"/>
</dbReference>
<feature type="coiled-coil region" evidence="6">
    <location>
        <begin position="142"/>
        <end position="176"/>
    </location>
</feature>
<dbReference type="OrthoDB" id="60033at2759"/>
<dbReference type="GO" id="GO:0043565">
    <property type="term" value="F:sequence-specific DNA binding"/>
    <property type="evidence" value="ECO:0007669"/>
    <property type="project" value="InterPro"/>
</dbReference>
<feature type="region of interest" description="Disordered" evidence="7">
    <location>
        <begin position="306"/>
        <end position="352"/>
    </location>
</feature>
<dbReference type="SMART" id="SM00415">
    <property type="entry name" value="HSF"/>
    <property type="match status" value="1"/>
</dbReference>
<reference evidence="9" key="1">
    <citation type="submission" date="2021-06" db="EMBL/GenBank/DDBJ databases">
        <authorList>
            <person name="Kallberg Y."/>
            <person name="Tangrot J."/>
            <person name="Rosling A."/>
        </authorList>
    </citation>
    <scope>NUCLEOTIDE SEQUENCE</scope>
    <source>
        <strain evidence="9">FL966</strain>
    </source>
</reference>
<keyword evidence="3" id="KW-0238">DNA-binding</keyword>
<dbReference type="InterPro" id="IPR000232">
    <property type="entry name" value="HSF_DNA-bd"/>
</dbReference>
<evidence type="ECO:0000256" key="3">
    <source>
        <dbReference type="ARBA" id="ARBA00023125"/>
    </source>
</evidence>
<keyword evidence="6" id="KW-0175">Coiled coil</keyword>
<feature type="compositionally biased region" description="Low complexity" evidence="7">
    <location>
        <begin position="252"/>
        <end position="270"/>
    </location>
</feature>
<feature type="domain" description="HSF-type DNA-binding" evidence="8">
    <location>
        <begin position="21"/>
        <end position="124"/>
    </location>
</feature>
<dbReference type="PANTHER" id="PTHR10015:SF427">
    <property type="entry name" value="HEAT SHOCK FACTOR PROTEIN"/>
    <property type="match status" value="1"/>
</dbReference>
<feature type="region of interest" description="Disordered" evidence="7">
    <location>
        <begin position="242"/>
        <end position="277"/>
    </location>
</feature>
<dbReference type="Gene3D" id="1.10.10.10">
    <property type="entry name" value="Winged helix-like DNA-binding domain superfamily/Winged helix DNA-binding domain"/>
    <property type="match status" value="1"/>
</dbReference>
<comment type="subcellular location">
    <subcellularLocation>
        <location evidence="1">Nucleus</location>
    </subcellularLocation>
</comment>
<keyword evidence="10" id="KW-1185">Reference proteome</keyword>
<evidence type="ECO:0000259" key="8">
    <source>
        <dbReference type="SMART" id="SM00415"/>
    </source>
</evidence>
<organism evidence="9 10">
    <name type="scientific">Cetraspora pellucida</name>
    <dbReference type="NCBI Taxonomy" id="1433469"/>
    <lineage>
        <taxon>Eukaryota</taxon>
        <taxon>Fungi</taxon>
        <taxon>Fungi incertae sedis</taxon>
        <taxon>Mucoromycota</taxon>
        <taxon>Glomeromycotina</taxon>
        <taxon>Glomeromycetes</taxon>
        <taxon>Diversisporales</taxon>
        <taxon>Gigasporaceae</taxon>
        <taxon>Cetraspora</taxon>
    </lineage>
</organism>
<dbReference type="EMBL" id="CAJVQA010010701">
    <property type="protein sequence ID" value="CAG8699865.1"/>
    <property type="molecule type" value="Genomic_DNA"/>
</dbReference>
<comment type="caution">
    <text evidence="9">The sequence shown here is derived from an EMBL/GenBank/DDBJ whole genome shotgun (WGS) entry which is preliminary data.</text>
</comment>
<dbReference type="Proteomes" id="UP000789759">
    <property type="component" value="Unassembled WGS sequence"/>
</dbReference>
<sequence length="352" mass="39514">MHISVQQICVGKNILFSTFESINRHATGLPMSTLQYSSSPSSPTVNPPQSQLYSQSLMSLQPPSSQPVKMSSNTFVHKLYKYGFHKVNKSPRGHRTLAENQIWEFSHPKFLRGRPDLLDDIKRKAMESETLRRETGDLHAHLAMMQVTQNELLQQIRQLQENFVEVMRDLTETKKRQNLQQVWMKGMWEFLQSQGSHIPFELNLDNFEIKPEPERPPIYITSPENHNINYLINMSTHNNISSRPSSPLTVNTSITSHGSSSSQASSHGQSPNLNIQLPGSPFLNNSILTGQIPPLSPNSYSAYNAAVNTPLPPSPSPDSPMGHPSDDDMDGSMYGASPSHIEDFGEEMFTSM</sequence>
<dbReference type="SUPFAM" id="SSF46785">
    <property type="entry name" value="Winged helix' DNA-binding domain"/>
    <property type="match status" value="1"/>
</dbReference>
<name>A0A9N9HPV6_9GLOM</name>
<gene>
    <name evidence="9" type="ORF">CPELLU_LOCUS11765</name>
</gene>
<feature type="compositionally biased region" description="Polar residues" evidence="7">
    <location>
        <begin position="242"/>
        <end position="251"/>
    </location>
</feature>
<dbReference type="Pfam" id="PF00447">
    <property type="entry name" value="HSF_DNA-bind"/>
    <property type="match status" value="1"/>
</dbReference>
<evidence type="ECO:0000256" key="4">
    <source>
        <dbReference type="ARBA" id="ARBA00023242"/>
    </source>
</evidence>
<keyword evidence="4" id="KW-0539">Nucleus</keyword>
<dbReference type="InterPro" id="IPR036390">
    <property type="entry name" value="WH_DNA-bd_sf"/>
</dbReference>